<feature type="domain" description="4Fe-4S ferredoxin-type" evidence="8">
    <location>
        <begin position="150"/>
        <end position="179"/>
    </location>
</feature>
<keyword evidence="2" id="KW-0004">4Fe-4S</keyword>
<dbReference type="AlphaFoldDB" id="A0A644W3M8"/>
<dbReference type="InterPro" id="IPR050572">
    <property type="entry name" value="Fe-S_Ferredoxin"/>
</dbReference>
<dbReference type="PROSITE" id="PS00198">
    <property type="entry name" value="4FE4S_FER_1"/>
    <property type="match status" value="2"/>
</dbReference>
<evidence type="ECO:0000256" key="7">
    <source>
        <dbReference type="ARBA" id="ARBA00023014"/>
    </source>
</evidence>
<dbReference type="CDD" id="cd10549">
    <property type="entry name" value="MtMvhB_like"/>
    <property type="match status" value="1"/>
</dbReference>
<keyword evidence="1" id="KW-0813">Transport</keyword>
<feature type="domain" description="4Fe-4S ferredoxin-type" evidence="8">
    <location>
        <begin position="88"/>
        <end position="117"/>
    </location>
</feature>
<name>A0A644W3M8_9ZZZZ</name>
<gene>
    <name evidence="9" type="primary">ndhI_49</name>
    <name evidence="9" type="ORF">SDC9_44543</name>
</gene>
<keyword evidence="4" id="KW-0677">Repeat</keyword>
<feature type="domain" description="4Fe-4S ferredoxin-type" evidence="8">
    <location>
        <begin position="57"/>
        <end position="86"/>
    </location>
</feature>
<dbReference type="GO" id="GO:0016491">
    <property type="term" value="F:oxidoreductase activity"/>
    <property type="evidence" value="ECO:0007669"/>
    <property type="project" value="UniProtKB-KW"/>
</dbReference>
<keyword evidence="7" id="KW-0411">Iron-sulfur</keyword>
<proteinExistence type="predicted"/>
<evidence type="ECO:0000256" key="3">
    <source>
        <dbReference type="ARBA" id="ARBA00022723"/>
    </source>
</evidence>
<feature type="domain" description="4Fe-4S ferredoxin-type" evidence="8">
    <location>
        <begin position="180"/>
        <end position="209"/>
    </location>
</feature>
<accession>A0A644W3M8</accession>
<dbReference type="Gene3D" id="3.30.70.20">
    <property type="match status" value="1"/>
</dbReference>
<dbReference type="InterPro" id="IPR017896">
    <property type="entry name" value="4Fe4S_Fe-S-bd"/>
</dbReference>
<dbReference type="InterPro" id="IPR017900">
    <property type="entry name" value="4Fe4S_Fe_S_CS"/>
</dbReference>
<evidence type="ECO:0000256" key="6">
    <source>
        <dbReference type="ARBA" id="ARBA00023004"/>
    </source>
</evidence>
<protein>
    <submittedName>
        <fullName evidence="9">NAD(P)H-quinone oxidoreductase subunit I, chloroplastic</fullName>
        <ecNumber evidence="9">1.6.5.11</ecNumber>
    </submittedName>
</protein>
<keyword evidence="3" id="KW-0479">Metal-binding</keyword>
<dbReference type="Gene3D" id="3.30.70.3270">
    <property type="match status" value="1"/>
</dbReference>
<dbReference type="EC" id="1.6.5.11" evidence="9"/>
<evidence type="ECO:0000313" key="9">
    <source>
        <dbReference type="EMBL" id="MPL98339.1"/>
    </source>
</evidence>
<sequence length="216" mass="23591">MLNRMALLLLRQVSDKTVTNPFPVQAMPDSLTDALQAAQNGEIELNPPVETGERFRGRLNYDKSACIGCKLCIKVCPANATEYLPDEKKIQIHNDRCCFCAQCTEICPVKCLTMSSEYLISSYDRKAQITTDTGKPEAKTGTADEPKKKTVYRIMSDKCIGCTKCARNCPVGCISGKVKEPHVIDESTCIGCGKCSEVCPKDAVEAVEIDVPADGK</sequence>
<organism evidence="9">
    <name type="scientific">bioreactor metagenome</name>
    <dbReference type="NCBI Taxonomy" id="1076179"/>
    <lineage>
        <taxon>unclassified sequences</taxon>
        <taxon>metagenomes</taxon>
        <taxon>ecological metagenomes</taxon>
    </lineage>
</organism>
<evidence type="ECO:0000256" key="4">
    <source>
        <dbReference type="ARBA" id="ARBA00022737"/>
    </source>
</evidence>
<evidence type="ECO:0000256" key="5">
    <source>
        <dbReference type="ARBA" id="ARBA00022982"/>
    </source>
</evidence>
<keyword evidence="6" id="KW-0408">Iron</keyword>
<dbReference type="PROSITE" id="PS51379">
    <property type="entry name" value="4FE4S_FER_2"/>
    <property type="match status" value="4"/>
</dbReference>
<keyword evidence="5" id="KW-0249">Electron transport</keyword>
<dbReference type="GO" id="GO:0051539">
    <property type="term" value="F:4 iron, 4 sulfur cluster binding"/>
    <property type="evidence" value="ECO:0007669"/>
    <property type="project" value="UniProtKB-KW"/>
</dbReference>
<keyword evidence="9" id="KW-0560">Oxidoreductase</keyword>
<dbReference type="PANTHER" id="PTHR43687:SF6">
    <property type="entry name" value="L-ASPARTATE SEMIALDEHYDE SULFURTRANSFERASE IRON-SULFUR SUBUNIT"/>
    <property type="match status" value="1"/>
</dbReference>
<evidence type="ECO:0000259" key="8">
    <source>
        <dbReference type="PROSITE" id="PS51379"/>
    </source>
</evidence>
<dbReference type="Pfam" id="PF12838">
    <property type="entry name" value="Fer4_7"/>
    <property type="match status" value="2"/>
</dbReference>
<dbReference type="EMBL" id="VSSQ01000603">
    <property type="protein sequence ID" value="MPL98339.1"/>
    <property type="molecule type" value="Genomic_DNA"/>
</dbReference>
<evidence type="ECO:0000256" key="1">
    <source>
        <dbReference type="ARBA" id="ARBA00022448"/>
    </source>
</evidence>
<dbReference type="GO" id="GO:0046872">
    <property type="term" value="F:metal ion binding"/>
    <property type="evidence" value="ECO:0007669"/>
    <property type="project" value="UniProtKB-KW"/>
</dbReference>
<reference evidence="9" key="1">
    <citation type="submission" date="2019-08" db="EMBL/GenBank/DDBJ databases">
        <authorList>
            <person name="Kucharzyk K."/>
            <person name="Murdoch R.W."/>
            <person name="Higgins S."/>
            <person name="Loffler F."/>
        </authorList>
    </citation>
    <scope>NUCLEOTIDE SEQUENCE</scope>
</reference>
<dbReference type="PANTHER" id="PTHR43687">
    <property type="entry name" value="ADENYLYLSULFATE REDUCTASE, BETA SUBUNIT"/>
    <property type="match status" value="1"/>
</dbReference>
<comment type="caution">
    <text evidence="9">The sequence shown here is derived from an EMBL/GenBank/DDBJ whole genome shotgun (WGS) entry which is preliminary data.</text>
</comment>
<dbReference type="SUPFAM" id="SSF54862">
    <property type="entry name" value="4Fe-4S ferredoxins"/>
    <property type="match status" value="2"/>
</dbReference>
<evidence type="ECO:0000256" key="2">
    <source>
        <dbReference type="ARBA" id="ARBA00022485"/>
    </source>
</evidence>